<dbReference type="EMBL" id="AP011116">
    <property type="protein sequence ID" value="BAH55699.1"/>
    <property type="molecule type" value="Genomic_DNA"/>
</dbReference>
<reference evidence="1 2" key="1">
    <citation type="submission" date="2009-03" db="EMBL/GenBank/DDBJ databases">
        <title>Comparison of the complete genome sequences of Rhodococcus erythropolis PR4 and Rhodococcus opacus B4.</title>
        <authorList>
            <person name="Takarada H."/>
            <person name="Sekine M."/>
            <person name="Hosoyama A."/>
            <person name="Yamada R."/>
            <person name="Fujisawa T."/>
            <person name="Omata S."/>
            <person name="Shimizu A."/>
            <person name="Tsukatani N."/>
            <person name="Tanikawa S."/>
            <person name="Fujita N."/>
            <person name="Harayama S."/>
        </authorList>
    </citation>
    <scope>NUCLEOTIDE SEQUENCE [LARGE SCALE GENOMIC DNA]</scope>
    <source>
        <strain evidence="1 2">B4</strain>
        <plasmid evidence="1 2">pROB01</plasmid>
    </source>
</reference>
<geneLocation type="plasmid" evidence="1 2">
    <name>pROB01</name>
</geneLocation>
<dbReference type="HOGENOM" id="CLU_3047439_0_0_11"/>
<gene>
    <name evidence="1" type="ordered locus">ROP_pROB01-02000</name>
</gene>
<evidence type="ECO:0000313" key="1">
    <source>
        <dbReference type="EMBL" id="BAH55699.1"/>
    </source>
</evidence>
<name>C1BCV5_RHOOB</name>
<dbReference type="KEGG" id="rop:ROP_pROB01-02000"/>
<dbReference type="AlphaFoldDB" id="C1BCV5"/>
<sequence>MTGVGTKLAPKIVSEVARLEASSRIHLMSSKKVNERQAATSRWPPQFAIWLKRR</sequence>
<dbReference type="PATRIC" id="fig|632772.20.peg.7925"/>
<dbReference type="Proteomes" id="UP000002212">
    <property type="component" value="Plasmid pROB01"/>
</dbReference>
<proteinExistence type="predicted"/>
<evidence type="ECO:0000313" key="2">
    <source>
        <dbReference type="Proteomes" id="UP000002212"/>
    </source>
</evidence>
<keyword evidence="1" id="KW-0614">Plasmid</keyword>
<accession>C1BCV5</accession>
<organism evidence="1 2">
    <name type="scientific">Rhodococcus opacus (strain B4)</name>
    <dbReference type="NCBI Taxonomy" id="632772"/>
    <lineage>
        <taxon>Bacteria</taxon>
        <taxon>Bacillati</taxon>
        <taxon>Actinomycetota</taxon>
        <taxon>Actinomycetes</taxon>
        <taxon>Mycobacteriales</taxon>
        <taxon>Nocardiaceae</taxon>
        <taxon>Rhodococcus</taxon>
    </lineage>
</organism>
<dbReference type="RefSeq" id="WP_012686844.1">
    <property type="nucleotide sequence ID" value="NC_012520.1"/>
</dbReference>
<protein>
    <submittedName>
        <fullName evidence="1">Uncharacterized protein</fullName>
    </submittedName>
</protein>